<feature type="transmembrane region" description="Helical" evidence="1">
    <location>
        <begin position="193"/>
        <end position="214"/>
    </location>
</feature>
<evidence type="ECO:0000259" key="2">
    <source>
        <dbReference type="Pfam" id="PF09850"/>
    </source>
</evidence>
<dbReference type="NCBIfam" id="TIGR03349">
    <property type="entry name" value="IV_VI_DotU"/>
    <property type="match status" value="1"/>
</dbReference>
<proteinExistence type="predicted"/>
<gene>
    <name evidence="3" type="ORF">DD235_01025</name>
</gene>
<dbReference type="Proteomes" id="UP000245212">
    <property type="component" value="Unassembled WGS sequence"/>
</dbReference>
<dbReference type="Gene3D" id="1.25.40.590">
    <property type="entry name" value="Type IV / VI secretion system, DotU"/>
    <property type="match status" value="1"/>
</dbReference>
<dbReference type="Pfam" id="PF09850">
    <property type="entry name" value="DotU"/>
    <property type="match status" value="1"/>
</dbReference>
<dbReference type="InterPro" id="IPR038522">
    <property type="entry name" value="T4/T6SS_DotU_sf"/>
</dbReference>
<keyword evidence="1" id="KW-0472">Membrane</keyword>
<keyword evidence="4" id="KW-1185">Reference proteome</keyword>
<sequence>MVNTASEHTERLADFWLSVMTQARRGFIAAAQADAVQLAAQISAALDQAAARAHEHGFDAQSVEHALFATVAWIDEQAMTTDWPGARAWRLAPLQRRYFSTTRAGAQFFQRLDALGEEEGAAREVYGLMLVAGFTGHYGGERLGELSLYRRRLLERLQADGGMRPTSPAHPLFPAAEPGRYESRRYVRRMRPVLAWLLILGGPVLLLVLMYMAFDLSLAAQIHALSGGSLS</sequence>
<evidence type="ECO:0000313" key="4">
    <source>
        <dbReference type="Proteomes" id="UP000245212"/>
    </source>
</evidence>
<organism evidence="3 4">
    <name type="scientific">Corticimicrobacter populi</name>
    <dbReference type="NCBI Taxonomy" id="2175229"/>
    <lineage>
        <taxon>Bacteria</taxon>
        <taxon>Pseudomonadati</taxon>
        <taxon>Pseudomonadota</taxon>
        <taxon>Betaproteobacteria</taxon>
        <taxon>Burkholderiales</taxon>
        <taxon>Alcaligenaceae</taxon>
        <taxon>Corticimicrobacter</taxon>
    </lineage>
</organism>
<comment type="caution">
    <text evidence="3">The sequence shown here is derived from an EMBL/GenBank/DDBJ whole genome shotgun (WGS) entry which is preliminary data.</text>
</comment>
<evidence type="ECO:0000313" key="3">
    <source>
        <dbReference type="EMBL" id="PWF24803.1"/>
    </source>
</evidence>
<keyword evidence="1" id="KW-0812">Transmembrane</keyword>
<accession>A0A2V1K3K0</accession>
<dbReference type="AlphaFoldDB" id="A0A2V1K3K0"/>
<name>A0A2V1K3K0_9BURK</name>
<keyword evidence="1" id="KW-1133">Transmembrane helix</keyword>
<protein>
    <submittedName>
        <fullName evidence="3">DotU family type IV/VI secretion system protein</fullName>
    </submittedName>
</protein>
<reference evidence="4" key="1">
    <citation type="submission" date="2018-05" db="EMBL/GenBank/DDBJ databases">
        <authorList>
            <person name="Li Y."/>
        </authorList>
    </citation>
    <scope>NUCLEOTIDE SEQUENCE [LARGE SCALE GENOMIC DNA]</scope>
    <source>
        <strain evidence="4">3d-2-2</strain>
    </source>
</reference>
<evidence type="ECO:0000256" key="1">
    <source>
        <dbReference type="SAM" id="Phobius"/>
    </source>
</evidence>
<dbReference type="PANTHER" id="PTHR38033:SF1">
    <property type="entry name" value="DOTU FAMILY TYPE IV_VI SECRETION SYSTEM PROTEIN"/>
    <property type="match status" value="1"/>
</dbReference>
<dbReference type="RefSeq" id="WP_109060208.1">
    <property type="nucleotide sequence ID" value="NZ_QETA01000001.1"/>
</dbReference>
<dbReference type="EMBL" id="QETA01000001">
    <property type="protein sequence ID" value="PWF24803.1"/>
    <property type="molecule type" value="Genomic_DNA"/>
</dbReference>
<dbReference type="InterPro" id="IPR017732">
    <property type="entry name" value="T4/T6SS_DotU"/>
</dbReference>
<dbReference type="PANTHER" id="PTHR38033">
    <property type="entry name" value="MEMBRANE PROTEIN-RELATED"/>
    <property type="match status" value="1"/>
</dbReference>
<feature type="domain" description="Type IV / VI secretion system DotU" evidence="2">
    <location>
        <begin position="28"/>
        <end position="216"/>
    </location>
</feature>